<accession>A0A841DHD4</accession>
<name>A0A841DHD4_PLAVE</name>
<evidence type="ECO:0000256" key="1">
    <source>
        <dbReference type="SAM" id="MobiDB-lite"/>
    </source>
</evidence>
<proteinExistence type="predicted"/>
<feature type="compositionally biased region" description="Basic and acidic residues" evidence="1">
    <location>
        <begin position="22"/>
        <end position="37"/>
    </location>
</feature>
<organism evidence="2 3">
    <name type="scientific">Planomonospora venezuelensis</name>
    <dbReference type="NCBI Taxonomy" id="1999"/>
    <lineage>
        <taxon>Bacteria</taxon>
        <taxon>Bacillati</taxon>
        <taxon>Actinomycetota</taxon>
        <taxon>Actinomycetes</taxon>
        <taxon>Streptosporangiales</taxon>
        <taxon>Streptosporangiaceae</taxon>
        <taxon>Planomonospora</taxon>
    </lineage>
</organism>
<dbReference type="AlphaFoldDB" id="A0A841DHD4"/>
<gene>
    <name evidence="2" type="ORF">FHS22_007031</name>
</gene>
<evidence type="ECO:0000313" key="3">
    <source>
        <dbReference type="Proteomes" id="UP000562352"/>
    </source>
</evidence>
<protein>
    <submittedName>
        <fullName evidence="2">Uncharacterized protein</fullName>
    </submittedName>
</protein>
<dbReference type="EMBL" id="JACHJJ010000037">
    <property type="protein sequence ID" value="MBB5967718.1"/>
    <property type="molecule type" value="Genomic_DNA"/>
</dbReference>
<evidence type="ECO:0000313" key="2">
    <source>
        <dbReference type="EMBL" id="MBB5967718.1"/>
    </source>
</evidence>
<comment type="caution">
    <text evidence="2">The sequence shown here is derived from an EMBL/GenBank/DDBJ whole genome shotgun (WGS) entry which is preliminary data.</text>
</comment>
<reference evidence="2 3" key="1">
    <citation type="submission" date="2020-08" db="EMBL/GenBank/DDBJ databases">
        <title>Genomic Encyclopedia of Type Strains, Phase III (KMG-III): the genomes of soil and plant-associated and newly described type strains.</title>
        <authorList>
            <person name="Whitman W."/>
        </authorList>
    </citation>
    <scope>NUCLEOTIDE SEQUENCE [LARGE SCALE GENOMIC DNA]</scope>
    <source>
        <strain evidence="2 3">CECT 3303</strain>
    </source>
</reference>
<feature type="region of interest" description="Disordered" evidence="1">
    <location>
        <begin position="1"/>
        <end position="37"/>
    </location>
</feature>
<sequence>MTGSIPGSIKDAAVLGPGTQAAKREGVRSELKRLTAR</sequence>
<dbReference type="Proteomes" id="UP000562352">
    <property type="component" value="Unassembled WGS sequence"/>
</dbReference>
<keyword evidence="3" id="KW-1185">Reference proteome</keyword>